<protein>
    <submittedName>
        <fullName evidence="2">Uncharacterized protein</fullName>
    </submittedName>
</protein>
<feature type="compositionally biased region" description="Polar residues" evidence="1">
    <location>
        <begin position="237"/>
        <end position="259"/>
    </location>
</feature>
<dbReference type="AlphaFoldDB" id="A0AAE1PSC7"/>
<gene>
    <name evidence="2" type="ORF">Pmani_016068</name>
</gene>
<keyword evidence="3" id="KW-1185">Reference proteome</keyword>
<feature type="compositionally biased region" description="Basic and acidic residues" evidence="1">
    <location>
        <begin position="220"/>
        <end position="235"/>
    </location>
</feature>
<accession>A0AAE1PSC7</accession>
<proteinExistence type="predicted"/>
<evidence type="ECO:0000256" key="1">
    <source>
        <dbReference type="SAM" id="MobiDB-lite"/>
    </source>
</evidence>
<reference evidence="2" key="1">
    <citation type="submission" date="2023-11" db="EMBL/GenBank/DDBJ databases">
        <title>Genome assemblies of two species of porcelain crab, Petrolisthes cinctipes and Petrolisthes manimaculis (Anomura: Porcellanidae).</title>
        <authorList>
            <person name="Angst P."/>
        </authorList>
    </citation>
    <scope>NUCLEOTIDE SEQUENCE</scope>
    <source>
        <strain evidence="2">PB745_02</strain>
        <tissue evidence="2">Gill</tissue>
    </source>
</reference>
<feature type="compositionally biased region" description="Gly residues" evidence="1">
    <location>
        <begin position="139"/>
        <end position="151"/>
    </location>
</feature>
<feature type="compositionally biased region" description="Basic and acidic residues" evidence="1">
    <location>
        <begin position="310"/>
        <end position="320"/>
    </location>
</feature>
<dbReference type="Proteomes" id="UP001292094">
    <property type="component" value="Unassembled WGS sequence"/>
</dbReference>
<feature type="compositionally biased region" description="Basic residues" evidence="1">
    <location>
        <begin position="260"/>
        <end position="271"/>
    </location>
</feature>
<dbReference type="InterPro" id="IPR035940">
    <property type="entry name" value="CAP_sf"/>
</dbReference>
<organism evidence="2 3">
    <name type="scientific">Petrolisthes manimaculis</name>
    <dbReference type="NCBI Taxonomy" id="1843537"/>
    <lineage>
        <taxon>Eukaryota</taxon>
        <taxon>Metazoa</taxon>
        <taxon>Ecdysozoa</taxon>
        <taxon>Arthropoda</taxon>
        <taxon>Crustacea</taxon>
        <taxon>Multicrustacea</taxon>
        <taxon>Malacostraca</taxon>
        <taxon>Eumalacostraca</taxon>
        <taxon>Eucarida</taxon>
        <taxon>Decapoda</taxon>
        <taxon>Pleocyemata</taxon>
        <taxon>Anomura</taxon>
        <taxon>Galatheoidea</taxon>
        <taxon>Porcellanidae</taxon>
        <taxon>Petrolisthes</taxon>
    </lineage>
</organism>
<feature type="region of interest" description="Disordered" evidence="1">
    <location>
        <begin position="174"/>
        <end position="340"/>
    </location>
</feature>
<comment type="caution">
    <text evidence="2">The sequence shown here is derived from an EMBL/GenBank/DDBJ whole genome shotgun (WGS) entry which is preliminary data.</text>
</comment>
<sequence>MVWAGSREFGVGKARSRSGKIIVVAHYSPAGNIEHCFKDNVQPLNTRALAAEILGQVPGESLVSTGEGGRRMVEGQTVERVLGVFAAQPPRLTGRNATKVIAAHLLGHSASLVSTPDEQIEVVINRQVSPGKKCKRGSGVSGGASGSGGGQDPSVSTVPDVSCCPARFRLRTRASVSPADVQSSVIHERPDTSQGGSESGSPLRHWLQSKDEAGGGDPEEPSKPTEVIELKRGDLETPSSDAENFSSLSVSASPRNTSLRPKRARLRRAGKWTRGVDSDSETSDLEIIRSESPDSVDSQSRPEPVGLSARRTDSGVREDVDVQSCCDDDDGAGDKHNKDKINMGLKIPFDVSDTEHGRLNYYALSPVRY</sequence>
<feature type="region of interest" description="Disordered" evidence="1">
    <location>
        <begin position="131"/>
        <end position="159"/>
    </location>
</feature>
<name>A0AAE1PSC7_9EUCA</name>
<evidence type="ECO:0000313" key="3">
    <source>
        <dbReference type="Proteomes" id="UP001292094"/>
    </source>
</evidence>
<dbReference type="SUPFAM" id="SSF55797">
    <property type="entry name" value="PR-1-like"/>
    <property type="match status" value="1"/>
</dbReference>
<dbReference type="EMBL" id="JAWZYT010001408">
    <property type="protein sequence ID" value="KAK4312475.1"/>
    <property type="molecule type" value="Genomic_DNA"/>
</dbReference>
<dbReference type="Gene3D" id="3.40.33.10">
    <property type="entry name" value="CAP"/>
    <property type="match status" value="1"/>
</dbReference>
<evidence type="ECO:0000313" key="2">
    <source>
        <dbReference type="EMBL" id="KAK4312475.1"/>
    </source>
</evidence>